<name>A0A3V2Y5T0_SALNE</name>
<accession>A0A3V2Y5T0</accession>
<sequence length="95" mass="10625">MEIQRRLIQEGISDSISEDEKFRGLVFKLDDADDIFNWVSLLVHELRYVKGIIQKLSGKCPGVALPYKHSSAKNEPVPGYSALINAVGKLGVILW</sequence>
<gene>
    <name evidence="2" type="ORF">AHQ57_10245</name>
    <name evidence="1" type="ORF">DQ066_15075</name>
</gene>
<proteinExistence type="predicted"/>
<dbReference type="RefSeq" id="WP_057516539.1">
    <property type="nucleotide sequence ID" value="NZ_MYAT01000016.1"/>
</dbReference>
<reference evidence="2" key="2">
    <citation type="submission" date="2018-07" db="EMBL/GenBank/DDBJ databases">
        <authorList>
            <consortium name="GenomeTrakr network: Whole genome sequencing for foodborne pathogen traceback"/>
        </authorList>
    </citation>
    <scope>NUCLEOTIDE SEQUENCE</scope>
    <source>
        <strain evidence="2">FDA00000095</strain>
    </source>
</reference>
<dbReference type="AlphaFoldDB" id="A0A3V2Y5T0"/>
<comment type="caution">
    <text evidence="1">The sequence shown here is derived from an EMBL/GenBank/DDBJ whole genome shotgun (WGS) entry which is preliminary data.</text>
</comment>
<evidence type="ECO:0000313" key="2">
    <source>
        <dbReference type="EMBL" id="ECZ5437537.1"/>
    </source>
</evidence>
<dbReference type="EMBL" id="AALGZK010000003">
    <property type="protein sequence ID" value="ECZ5437537.1"/>
    <property type="molecule type" value="Genomic_DNA"/>
</dbReference>
<protein>
    <submittedName>
        <fullName evidence="1">Uncharacterized protein</fullName>
    </submittedName>
</protein>
<reference evidence="1" key="1">
    <citation type="submission" date="2018-06" db="EMBL/GenBank/DDBJ databases">
        <authorList>
            <person name="Ashton P.M."/>
            <person name="Dallman T."/>
            <person name="Nair S."/>
            <person name="De Pinna E."/>
            <person name="Peters T."/>
            <person name="Grant K."/>
        </authorList>
    </citation>
    <scope>NUCLEOTIDE SEQUENCE</scope>
    <source>
        <strain evidence="1">250711</strain>
    </source>
</reference>
<dbReference type="EMBL" id="AAHKGI010000007">
    <property type="protein sequence ID" value="EBX1172648.1"/>
    <property type="molecule type" value="Genomic_DNA"/>
</dbReference>
<evidence type="ECO:0000313" key="1">
    <source>
        <dbReference type="EMBL" id="EBX1172648.1"/>
    </source>
</evidence>
<organism evidence="1">
    <name type="scientific">Salmonella newport</name>
    <dbReference type="NCBI Taxonomy" id="108619"/>
    <lineage>
        <taxon>Bacteria</taxon>
        <taxon>Pseudomonadati</taxon>
        <taxon>Pseudomonadota</taxon>
        <taxon>Gammaproteobacteria</taxon>
        <taxon>Enterobacterales</taxon>
        <taxon>Enterobacteriaceae</taxon>
        <taxon>Salmonella</taxon>
    </lineage>
</organism>